<feature type="domain" description="N-acetyltransferase" evidence="3">
    <location>
        <begin position="3"/>
        <end position="153"/>
    </location>
</feature>
<dbReference type="CDD" id="cd04301">
    <property type="entry name" value="NAT_SF"/>
    <property type="match status" value="1"/>
</dbReference>
<keyword evidence="2" id="KW-0012">Acyltransferase</keyword>
<dbReference type="EMBL" id="CP122283">
    <property type="protein sequence ID" value="WGF37224.1"/>
    <property type="molecule type" value="Genomic_DNA"/>
</dbReference>
<dbReference type="PANTHER" id="PTHR43800:SF1">
    <property type="entry name" value="PEPTIDYL-LYSINE N-ACETYLTRANSFERASE YJAB"/>
    <property type="match status" value="1"/>
</dbReference>
<dbReference type="PROSITE" id="PS51186">
    <property type="entry name" value="GNAT"/>
    <property type="match status" value="1"/>
</dbReference>
<gene>
    <name evidence="4" type="ORF">QBO96_16050</name>
</gene>
<keyword evidence="5" id="KW-1185">Reference proteome</keyword>
<evidence type="ECO:0000256" key="1">
    <source>
        <dbReference type="ARBA" id="ARBA00022679"/>
    </source>
</evidence>
<name>A0ABY8KCG7_9BACI</name>
<dbReference type="Gene3D" id="3.40.630.30">
    <property type="match status" value="1"/>
</dbReference>
<evidence type="ECO:0000256" key="2">
    <source>
        <dbReference type="ARBA" id="ARBA00023315"/>
    </source>
</evidence>
<evidence type="ECO:0000259" key="3">
    <source>
        <dbReference type="PROSITE" id="PS51186"/>
    </source>
</evidence>
<evidence type="ECO:0000313" key="5">
    <source>
        <dbReference type="Proteomes" id="UP001244564"/>
    </source>
</evidence>
<evidence type="ECO:0000313" key="4">
    <source>
        <dbReference type="EMBL" id="WGF37224.1"/>
    </source>
</evidence>
<sequence length="153" mass="18012">MEVELKSITKEDEPFLYEVYASSRRKEIDSWGWSAEQIQHFLEMQWCAQQTSYRQQFPHASHCIITSDEQYVGRLLTEDLPERLHIIDISILPSFQGNGVGSYLISNLQQKAKEENKPVILQVLHTNPARNLYERLGFHVVSTDELYLKMRWQ</sequence>
<dbReference type="InterPro" id="IPR016181">
    <property type="entry name" value="Acyl_CoA_acyltransferase"/>
</dbReference>
<accession>A0ABY8KCG7</accession>
<organism evidence="4 5">
    <name type="scientific">Lysinibacillus capsici</name>
    <dbReference type="NCBI Taxonomy" id="2115968"/>
    <lineage>
        <taxon>Bacteria</taxon>
        <taxon>Bacillati</taxon>
        <taxon>Bacillota</taxon>
        <taxon>Bacilli</taxon>
        <taxon>Bacillales</taxon>
        <taxon>Bacillaceae</taxon>
        <taxon>Lysinibacillus</taxon>
    </lineage>
</organism>
<proteinExistence type="predicted"/>
<reference evidence="4 5" key="1">
    <citation type="submission" date="2023-04" db="EMBL/GenBank/DDBJ databases">
        <title>Genomic of Lysinibacillus capsici TSBLM.</title>
        <authorList>
            <person name="Hu X.S."/>
            <person name="Yu C.H."/>
        </authorList>
    </citation>
    <scope>NUCLEOTIDE SEQUENCE [LARGE SCALE GENOMIC DNA]</scope>
    <source>
        <strain evidence="4 5">TSBLM</strain>
    </source>
</reference>
<keyword evidence="1" id="KW-0808">Transferase</keyword>
<dbReference type="SUPFAM" id="SSF55729">
    <property type="entry name" value="Acyl-CoA N-acyltransferases (Nat)"/>
    <property type="match status" value="1"/>
</dbReference>
<dbReference type="Pfam" id="PF00583">
    <property type="entry name" value="Acetyltransf_1"/>
    <property type="match status" value="1"/>
</dbReference>
<dbReference type="RefSeq" id="WP_103117272.1">
    <property type="nucleotide sequence ID" value="NZ_CP122283.1"/>
</dbReference>
<dbReference type="InterPro" id="IPR000182">
    <property type="entry name" value="GNAT_dom"/>
</dbReference>
<protein>
    <submittedName>
        <fullName evidence="4">GNAT family N-acetyltransferase</fullName>
    </submittedName>
</protein>
<dbReference type="PANTHER" id="PTHR43800">
    <property type="entry name" value="PEPTIDYL-LYSINE N-ACETYLTRANSFERASE YJAB"/>
    <property type="match status" value="1"/>
</dbReference>
<dbReference type="Proteomes" id="UP001244564">
    <property type="component" value="Chromosome"/>
</dbReference>